<feature type="domain" description="Malonyl-CoA decarboxylase N-terminal" evidence="3">
    <location>
        <begin position="87"/>
        <end position="166"/>
    </location>
</feature>
<dbReference type="OrthoDB" id="426718at2759"/>
<sequence length="517" mass="58300">MKTVLNLCAVKISAMNSESGDFFTFLQSIFSTPNLGTVASEAKCKRFCNFYRALPDISTKAAFLSYLAQSHGINQDNVIQGAQTLAVSQERGEAFVLKAMERLRASMTPSYQSLLQQIGRIEGGVKFLVDLRSDILNCITSSTSELDSAHFQALNRLLQELLTLWFAVGFLELQRVTWTSPCDIVQKISDYEAVHPIRNWTDLKHRVGSYRRCYVFTHHSMPREPIVVLHTALTSEISSSIHSIIHNPRFRASSSDSPLTEAAPPHEPLEEENTSEITTAVFYSITSTQRGLKGVELGNYLIKRVVHELQTEFPHIASFSSLSPIPGFRDWLMNQINLQMHRARIGEEDSDQMLLTSAEMQTLENCRQNHHSSILEAFKHLVQSNQWLPRQEAVMAMKVPLLRLCARYLYLEKRRGFALNPVANFHLANGAVLWRINFLADTSIRGLNQSCGLMVNYRYYLDIAETNSQEYLLHQRISASNDVLDLIGSDTTTFKTVATPARQNSASSSPFRESGSE</sequence>
<proteinExistence type="predicted"/>
<dbReference type="PANTHER" id="PTHR28641">
    <property type="match status" value="1"/>
</dbReference>
<comment type="caution">
    <text evidence="4">The sequence shown here is derived from an EMBL/GenBank/DDBJ whole genome shotgun (WGS) entry which is preliminary data.</text>
</comment>
<evidence type="ECO:0000259" key="3">
    <source>
        <dbReference type="Pfam" id="PF17408"/>
    </source>
</evidence>
<dbReference type="Gene3D" id="1.20.140.90">
    <property type="entry name" value="Malonyl-CoA decarboxylase, oligemerization domain"/>
    <property type="match status" value="1"/>
</dbReference>
<dbReference type="STRING" id="400727.A0A2T7P699"/>
<dbReference type="Gene3D" id="3.40.630.150">
    <property type="entry name" value="Malonyl-CoA decarboxylase, catalytic domain"/>
    <property type="match status" value="1"/>
</dbReference>
<dbReference type="GO" id="GO:0006633">
    <property type="term" value="P:fatty acid biosynthetic process"/>
    <property type="evidence" value="ECO:0007669"/>
    <property type="project" value="InterPro"/>
</dbReference>
<gene>
    <name evidence="4" type="ORF">C0Q70_11518</name>
</gene>
<keyword evidence="5" id="KW-1185">Reference proteome</keyword>
<feature type="region of interest" description="Disordered" evidence="1">
    <location>
        <begin position="251"/>
        <end position="273"/>
    </location>
</feature>
<dbReference type="Pfam" id="PF17408">
    <property type="entry name" value="MCD_N"/>
    <property type="match status" value="1"/>
</dbReference>
<dbReference type="GO" id="GO:0005759">
    <property type="term" value="C:mitochondrial matrix"/>
    <property type="evidence" value="ECO:0007669"/>
    <property type="project" value="TreeGrafter"/>
</dbReference>
<dbReference type="EMBL" id="PZQS01000006">
    <property type="protein sequence ID" value="PVD28923.1"/>
    <property type="molecule type" value="Genomic_DNA"/>
</dbReference>
<dbReference type="GO" id="GO:0005782">
    <property type="term" value="C:peroxisomal matrix"/>
    <property type="evidence" value="ECO:0007669"/>
    <property type="project" value="TreeGrafter"/>
</dbReference>
<dbReference type="PANTHER" id="PTHR28641:SF1">
    <property type="entry name" value="MALONYL-COA DECARBOXYLASE, MITOCHONDRIAL"/>
    <property type="match status" value="1"/>
</dbReference>
<dbReference type="GO" id="GO:2001294">
    <property type="term" value="P:malonyl-CoA catabolic process"/>
    <property type="evidence" value="ECO:0007669"/>
    <property type="project" value="TreeGrafter"/>
</dbReference>
<evidence type="ECO:0008006" key="6">
    <source>
        <dbReference type="Google" id="ProtNLM"/>
    </source>
</evidence>
<dbReference type="GO" id="GO:0006085">
    <property type="term" value="P:acetyl-CoA biosynthetic process"/>
    <property type="evidence" value="ECO:0007669"/>
    <property type="project" value="TreeGrafter"/>
</dbReference>
<name>A0A2T7P699_POMCA</name>
<protein>
    <recommendedName>
        <fullName evidence="6">Malonyl-CoA decarboxylase C-terminal domain-containing protein</fullName>
    </recommendedName>
</protein>
<dbReference type="AlphaFoldDB" id="A0A2T7P699"/>
<dbReference type="InterPro" id="IPR038351">
    <property type="entry name" value="MCD_N_sf"/>
</dbReference>
<reference evidence="4 5" key="1">
    <citation type="submission" date="2018-04" db="EMBL/GenBank/DDBJ databases">
        <title>The genome of golden apple snail Pomacea canaliculata provides insight into stress tolerance and invasive adaptation.</title>
        <authorList>
            <person name="Liu C."/>
            <person name="Liu B."/>
            <person name="Ren Y."/>
            <person name="Zhang Y."/>
            <person name="Wang H."/>
            <person name="Li S."/>
            <person name="Jiang F."/>
            <person name="Yin L."/>
            <person name="Zhang G."/>
            <person name="Qian W."/>
            <person name="Fan W."/>
        </authorList>
    </citation>
    <scope>NUCLEOTIDE SEQUENCE [LARGE SCALE GENOMIC DNA]</scope>
    <source>
        <strain evidence="4">SZHN2017</strain>
        <tissue evidence="4">Muscle</tissue>
    </source>
</reference>
<dbReference type="InterPro" id="IPR042303">
    <property type="entry name" value="Malonyl_CoA_deC_C_sf"/>
</dbReference>
<dbReference type="InterPro" id="IPR007956">
    <property type="entry name" value="Malonyl_CoA_deC_C"/>
</dbReference>
<dbReference type="FunFam" id="3.40.630.150:FF:000001">
    <property type="entry name" value="Malonyl-CoA decarboxylase, mitochondrial"/>
    <property type="match status" value="1"/>
</dbReference>
<evidence type="ECO:0000259" key="2">
    <source>
        <dbReference type="Pfam" id="PF05292"/>
    </source>
</evidence>
<accession>A0A2T7P699</accession>
<dbReference type="InterPro" id="IPR035372">
    <property type="entry name" value="MCD_N"/>
</dbReference>
<dbReference type="GO" id="GO:0050080">
    <property type="term" value="F:malonyl-CoA decarboxylase activity"/>
    <property type="evidence" value="ECO:0007669"/>
    <property type="project" value="InterPro"/>
</dbReference>
<feature type="domain" description="Malonyl-CoA decarboxylase C-terminal" evidence="2">
    <location>
        <begin position="169"/>
        <end position="459"/>
    </location>
</feature>
<evidence type="ECO:0000313" key="4">
    <source>
        <dbReference type="EMBL" id="PVD28923.1"/>
    </source>
</evidence>
<evidence type="ECO:0000313" key="5">
    <source>
        <dbReference type="Proteomes" id="UP000245119"/>
    </source>
</evidence>
<dbReference type="Pfam" id="PF05292">
    <property type="entry name" value="MCD"/>
    <property type="match status" value="1"/>
</dbReference>
<dbReference type="InterPro" id="IPR038917">
    <property type="entry name" value="Malonyl_CoA_deC"/>
</dbReference>
<dbReference type="Proteomes" id="UP000245119">
    <property type="component" value="Linkage Group LG6"/>
</dbReference>
<dbReference type="OMA" id="PIDWSTP"/>
<organism evidence="4 5">
    <name type="scientific">Pomacea canaliculata</name>
    <name type="common">Golden apple snail</name>
    <dbReference type="NCBI Taxonomy" id="400727"/>
    <lineage>
        <taxon>Eukaryota</taxon>
        <taxon>Metazoa</taxon>
        <taxon>Spiralia</taxon>
        <taxon>Lophotrochozoa</taxon>
        <taxon>Mollusca</taxon>
        <taxon>Gastropoda</taxon>
        <taxon>Caenogastropoda</taxon>
        <taxon>Architaenioglossa</taxon>
        <taxon>Ampullarioidea</taxon>
        <taxon>Ampullariidae</taxon>
        <taxon>Pomacea</taxon>
    </lineage>
</organism>
<evidence type="ECO:0000256" key="1">
    <source>
        <dbReference type="SAM" id="MobiDB-lite"/>
    </source>
</evidence>